<name>A0A7L4UTI6_BALHA</name>
<organism evidence="7 8">
    <name type="scientific">Balneicella halophila</name>
    <dbReference type="NCBI Taxonomy" id="1537566"/>
    <lineage>
        <taxon>Bacteria</taxon>
        <taxon>Pseudomonadati</taxon>
        <taxon>Bacteroidota</taxon>
        <taxon>Bacteroidia</taxon>
        <taxon>Bacteroidales</taxon>
        <taxon>Balneicellaceae</taxon>
        <taxon>Balneicella</taxon>
    </lineage>
</organism>
<dbReference type="GO" id="GO:0005524">
    <property type="term" value="F:ATP binding"/>
    <property type="evidence" value="ECO:0007669"/>
    <property type="project" value="UniProtKB-KW"/>
</dbReference>
<dbReference type="Pfam" id="PF00005">
    <property type="entry name" value="ABC_tran"/>
    <property type="match status" value="1"/>
</dbReference>
<proteinExistence type="inferred from homology"/>
<gene>
    <name evidence="7" type="ORF">C7377_0817</name>
</gene>
<dbReference type="RefSeq" id="WP_116496024.1">
    <property type="nucleotide sequence ID" value="NZ_QENZ01000003.1"/>
</dbReference>
<reference evidence="7 8" key="1">
    <citation type="submission" date="2018-05" db="EMBL/GenBank/DDBJ databases">
        <title>Genomic Encyclopedia of Type Strains, Phase IV (KMG-IV): sequencing the most valuable type-strain genomes for metagenomic binning, comparative biology and taxonomic classification.</title>
        <authorList>
            <person name="Goeker M."/>
        </authorList>
    </citation>
    <scope>NUCLEOTIDE SEQUENCE [LARGE SCALE GENOMIC DNA]</scope>
    <source>
        <strain evidence="7 8">DSM 28579</strain>
    </source>
</reference>
<dbReference type="InterPro" id="IPR003593">
    <property type="entry name" value="AAA+_ATPase"/>
</dbReference>
<dbReference type="InterPro" id="IPR027417">
    <property type="entry name" value="P-loop_NTPase"/>
</dbReference>
<dbReference type="AlphaFoldDB" id="A0A7L4UTI6"/>
<dbReference type="Gene3D" id="3.40.50.300">
    <property type="entry name" value="P-loop containing nucleotide triphosphate hydrolases"/>
    <property type="match status" value="1"/>
</dbReference>
<dbReference type="InterPro" id="IPR050763">
    <property type="entry name" value="ABC_transporter_ATP-binding"/>
</dbReference>
<keyword evidence="2" id="KW-0813">Transport</keyword>
<dbReference type="PANTHER" id="PTHR42711:SF5">
    <property type="entry name" value="ABC TRANSPORTER ATP-BINDING PROTEIN NATA"/>
    <property type="match status" value="1"/>
</dbReference>
<evidence type="ECO:0000313" key="8">
    <source>
        <dbReference type="Proteomes" id="UP000251835"/>
    </source>
</evidence>
<accession>A0A7L4UTI6</accession>
<evidence type="ECO:0000313" key="7">
    <source>
        <dbReference type="EMBL" id="PVX52494.1"/>
    </source>
</evidence>
<dbReference type="InterPro" id="IPR017871">
    <property type="entry name" value="ABC_transporter-like_CS"/>
</dbReference>
<feature type="domain" description="ABC transporter" evidence="6">
    <location>
        <begin position="3"/>
        <end position="232"/>
    </location>
</feature>
<dbReference type="EMBL" id="QENZ01000003">
    <property type="protein sequence ID" value="PVX52494.1"/>
    <property type="molecule type" value="Genomic_DNA"/>
</dbReference>
<evidence type="ECO:0000256" key="2">
    <source>
        <dbReference type="ARBA" id="ARBA00022448"/>
    </source>
</evidence>
<sequence length="306" mass="35116">MEILVKDIYKSFKGIECISDVSFTAYANEIVGVLAPRGSGKTLLLNLLSHKSLPDAGTIEFIIDEKPLTNKDIPQNVGYLDADNPLYPYMTAYDYLTFSASFYKLPSYLRRDRVRNLIKICGISHWKHKLVSELSKGQKQRLGIAQAMIHNPAFLLLDEPVSGLDPKQSEQLYELIREFGKERTIILTSSRMRDMENMCDTMLVLSNGKVLAKGTVEELQQEVANSSILKIEIKATDSTRVYEALQQIDYIQIVKYKGFSFDIHTTHEDRFARELFNICVDNNWYIRRLVAAEKTLEDTFKQLRKN</sequence>
<evidence type="ECO:0000256" key="3">
    <source>
        <dbReference type="ARBA" id="ARBA00022458"/>
    </source>
</evidence>
<dbReference type="GO" id="GO:0016887">
    <property type="term" value="F:ATP hydrolysis activity"/>
    <property type="evidence" value="ECO:0007669"/>
    <property type="project" value="InterPro"/>
</dbReference>
<dbReference type="SMART" id="SM00382">
    <property type="entry name" value="AAA"/>
    <property type="match status" value="1"/>
</dbReference>
<comment type="similarity">
    <text evidence="1">Belongs to the ABC transporter superfamily.</text>
</comment>
<dbReference type="Proteomes" id="UP000251835">
    <property type="component" value="Unassembled WGS sequence"/>
</dbReference>
<keyword evidence="3" id="KW-0536">Nodulation</keyword>
<dbReference type="PROSITE" id="PS50893">
    <property type="entry name" value="ABC_TRANSPORTER_2"/>
    <property type="match status" value="1"/>
</dbReference>
<dbReference type="SUPFAM" id="SSF52540">
    <property type="entry name" value="P-loop containing nucleoside triphosphate hydrolases"/>
    <property type="match status" value="1"/>
</dbReference>
<evidence type="ECO:0000256" key="5">
    <source>
        <dbReference type="ARBA" id="ARBA00022840"/>
    </source>
</evidence>
<keyword evidence="5 7" id="KW-0067">ATP-binding</keyword>
<keyword evidence="8" id="KW-1185">Reference proteome</keyword>
<protein>
    <submittedName>
        <fullName evidence="7">ABC-2 type transport system ATP-binding protein</fullName>
    </submittedName>
</protein>
<comment type="caution">
    <text evidence="7">The sequence shown here is derived from an EMBL/GenBank/DDBJ whole genome shotgun (WGS) entry which is preliminary data.</text>
</comment>
<evidence type="ECO:0000256" key="1">
    <source>
        <dbReference type="ARBA" id="ARBA00005417"/>
    </source>
</evidence>
<dbReference type="OrthoDB" id="9801987at2"/>
<dbReference type="InterPro" id="IPR003439">
    <property type="entry name" value="ABC_transporter-like_ATP-bd"/>
</dbReference>
<evidence type="ECO:0000259" key="6">
    <source>
        <dbReference type="PROSITE" id="PS50893"/>
    </source>
</evidence>
<dbReference type="PROSITE" id="PS00211">
    <property type="entry name" value="ABC_TRANSPORTER_1"/>
    <property type="match status" value="1"/>
</dbReference>
<dbReference type="PANTHER" id="PTHR42711">
    <property type="entry name" value="ABC TRANSPORTER ATP-BINDING PROTEIN"/>
    <property type="match status" value="1"/>
</dbReference>
<keyword evidence="4" id="KW-0547">Nucleotide-binding</keyword>
<evidence type="ECO:0000256" key="4">
    <source>
        <dbReference type="ARBA" id="ARBA00022741"/>
    </source>
</evidence>